<dbReference type="Gene3D" id="2.40.160.50">
    <property type="entry name" value="membrane protein fhac: a member of the omp85/tpsb transporter family"/>
    <property type="match status" value="1"/>
</dbReference>
<comment type="subcellular location">
    <subcellularLocation>
        <location evidence="1">Membrane</location>
    </subcellularLocation>
</comment>
<protein>
    <submittedName>
        <fullName evidence="6">Outer membrane protein assembly factor</fullName>
    </submittedName>
</protein>
<dbReference type="Proteomes" id="UP001642900">
    <property type="component" value="Unassembled WGS sequence"/>
</dbReference>
<feature type="domain" description="Bacterial surface antigen (D15)" evidence="5">
    <location>
        <begin position="329"/>
        <end position="635"/>
    </location>
</feature>
<dbReference type="Pfam" id="PF01103">
    <property type="entry name" value="Omp85"/>
    <property type="match status" value="1"/>
</dbReference>
<feature type="region of interest" description="Disordered" evidence="4">
    <location>
        <begin position="147"/>
        <end position="166"/>
    </location>
</feature>
<evidence type="ECO:0000256" key="4">
    <source>
        <dbReference type="SAM" id="MobiDB-lite"/>
    </source>
</evidence>
<name>A0A6G4W8V7_9HYPH</name>
<gene>
    <name evidence="6" type="ORF">G6N73_07570</name>
</gene>
<keyword evidence="2" id="KW-1134">Transmembrane beta strand</keyword>
<evidence type="ECO:0000259" key="5">
    <source>
        <dbReference type="Pfam" id="PF01103"/>
    </source>
</evidence>
<dbReference type="AlphaFoldDB" id="A0A6G4W8V7"/>
<accession>A0A6G4W8V7</accession>
<sequence length="635" mass="68028">MAGVCVVALAIAEPASSLELFGIKIFEPKDDEAEDIIGEPQRYSVDFVVSPVAEGDDVEAALKGASTLWQDREKPASGAAGLLAKARGDYRRVLAALYALGRYGGSISILVDGREAADLPPDTELPDPAAVRVAIDPGPLFHFGQTSIVNRAPPPVDPDDEVEAPERKGFSPGQVALSGVILQAENLSVEAWRQQGHAKAKAIERRVEAAHDVNLIDATLELDPGRRAAYGPVTVEGTERMDPAFVAYMTDLPLGHEYDPDDIKRANTRLAKLDVFRAQRIEEAEAIGEDGLLPISVIVQERLPRRFGVGASYSSLDGAGFEAFWLHRNLFGRAERLRFDAKVAGIGNDAGEGGGFDPADFTYRLAATFTKPGVYTPDTDFIASLIGDREVLDPYTRAAVTAQAGFNHMFSEHLSARLFAYGEHARFDDDFGERDFDTVGFLGGLILDRRDNAADATEGYYIEVLAEPFFEFNYGNAALRATAEGRVYYGFGEDDRIVAAARLKLGSVVGSPVDETAPDKLFFAGGGGSVRGYAYRSIGIPSPDGDVSGGRSLIEGSAELRARVTDSIGVVAFADAGYVDADSFPEFSEDLKVGVGAGLRYITGLGPIRLDLAMPLDPGPDDPDVAFYVGIGQAF</sequence>
<dbReference type="InterPro" id="IPR000184">
    <property type="entry name" value="Bac_surfAg_D15"/>
</dbReference>
<evidence type="ECO:0000256" key="1">
    <source>
        <dbReference type="ARBA" id="ARBA00004370"/>
    </source>
</evidence>
<reference evidence="6 7" key="1">
    <citation type="submission" date="2020-02" db="EMBL/GenBank/DDBJ databases">
        <title>Genome sequence of strain CCNWXJ40-4.</title>
        <authorList>
            <person name="Gao J."/>
            <person name="Sun J."/>
        </authorList>
    </citation>
    <scope>NUCLEOTIDE SEQUENCE [LARGE SCALE GENOMIC DNA]</scope>
    <source>
        <strain evidence="6 7">CCNWXJ 40-4</strain>
    </source>
</reference>
<organism evidence="6 7">
    <name type="scientific">Allomesorhizobium camelthorni</name>
    <dbReference type="NCBI Taxonomy" id="475069"/>
    <lineage>
        <taxon>Bacteria</taxon>
        <taxon>Pseudomonadati</taxon>
        <taxon>Pseudomonadota</taxon>
        <taxon>Alphaproteobacteria</taxon>
        <taxon>Hyphomicrobiales</taxon>
        <taxon>Phyllobacteriaceae</taxon>
        <taxon>Allomesorhizobium</taxon>
    </lineage>
</organism>
<evidence type="ECO:0000313" key="6">
    <source>
        <dbReference type="EMBL" id="NGO51039.1"/>
    </source>
</evidence>
<dbReference type="EMBL" id="JAAKZF010000006">
    <property type="protein sequence ID" value="NGO51039.1"/>
    <property type="molecule type" value="Genomic_DNA"/>
</dbReference>
<proteinExistence type="predicted"/>
<dbReference type="PANTHER" id="PTHR12815">
    <property type="entry name" value="SORTING AND ASSEMBLY MACHINERY SAMM50 PROTEIN FAMILY MEMBER"/>
    <property type="match status" value="1"/>
</dbReference>
<comment type="caution">
    <text evidence="6">The sequence shown here is derived from an EMBL/GenBank/DDBJ whole genome shotgun (WGS) entry which is preliminary data.</text>
</comment>
<keyword evidence="7" id="KW-1185">Reference proteome</keyword>
<evidence type="ECO:0000313" key="7">
    <source>
        <dbReference type="Proteomes" id="UP001642900"/>
    </source>
</evidence>
<keyword evidence="3" id="KW-0472">Membrane</keyword>
<dbReference type="PANTHER" id="PTHR12815:SF42">
    <property type="entry name" value="BACTERIAL SURFACE ANTIGEN (D15) DOMAIN-CONTAINING PROTEIN"/>
    <property type="match status" value="1"/>
</dbReference>
<evidence type="ECO:0000256" key="2">
    <source>
        <dbReference type="ARBA" id="ARBA00022452"/>
    </source>
</evidence>
<dbReference type="InterPro" id="IPR039910">
    <property type="entry name" value="D15-like"/>
</dbReference>
<evidence type="ECO:0000256" key="3">
    <source>
        <dbReference type="ARBA" id="ARBA00023136"/>
    </source>
</evidence>
<dbReference type="GO" id="GO:0019867">
    <property type="term" value="C:outer membrane"/>
    <property type="evidence" value="ECO:0007669"/>
    <property type="project" value="InterPro"/>
</dbReference>
<keyword evidence="2" id="KW-0812">Transmembrane</keyword>